<evidence type="ECO:0000313" key="1">
    <source>
        <dbReference type="EMBL" id="DAE20522.1"/>
    </source>
</evidence>
<proteinExistence type="predicted"/>
<dbReference type="Pfam" id="PF17212">
    <property type="entry name" value="Tube"/>
    <property type="match status" value="1"/>
</dbReference>
<dbReference type="InterPro" id="IPR033767">
    <property type="entry name" value="Tail_Gp11"/>
</dbReference>
<reference evidence="1" key="1">
    <citation type="journal article" date="2021" name="Proc. Natl. Acad. Sci. U.S.A.">
        <title>A Catalog of Tens of Thousands of Viruses from Human Metagenomes Reveals Hidden Associations with Chronic Diseases.</title>
        <authorList>
            <person name="Tisza M.J."/>
            <person name="Buck C.B."/>
        </authorList>
    </citation>
    <scope>NUCLEOTIDE SEQUENCE</scope>
    <source>
        <strain evidence="1">CtSH72</strain>
    </source>
</reference>
<accession>A0A8S5QNF3</accession>
<organism evidence="1">
    <name type="scientific">Caudovirales sp. ctSH72</name>
    <dbReference type="NCBI Taxonomy" id="2826773"/>
    <lineage>
        <taxon>Viruses</taxon>
        <taxon>Duplodnaviria</taxon>
        <taxon>Heunggongvirae</taxon>
        <taxon>Uroviricota</taxon>
        <taxon>Caudoviricetes</taxon>
    </lineage>
</organism>
<sequence>MILTSDKALDAINDMLAAIGEAPVNTLEDSQNVDVENAIRVLDKVNRQVQSKGWSFNHIEDTYLNVDITTKKIKWQDDLLYIVGTDGTKYIQRGDYVYDFDHKTDTFDSDIEVEIIRLVDFDYMPPVVRDYIVAKSARIFQTQTLNDDSIGQNLMSQEQEAWAALQEYEMELGDYSMFSIQPVQALEAR</sequence>
<dbReference type="EMBL" id="BK015697">
    <property type="protein sequence ID" value="DAE20522.1"/>
    <property type="molecule type" value="Genomic_DNA"/>
</dbReference>
<name>A0A8S5QNF3_9CAUD</name>
<protein>
    <submittedName>
        <fullName evidence="1">Tail tubular protein</fullName>
    </submittedName>
</protein>